<evidence type="ECO:0000259" key="2">
    <source>
        <dbReference type="PROSITE" id="PS50006"/>
    </source>
</evidence>
<evidence type="ECO:0000256" key="1">
    <source>
        <dbReference type="ARBA" id="ARBA00022553"/>
    </source>
</evidence>
<dbReference type="Pfam" id="PF00498">
    <property type="entry name" value="FHA"/>
    <property type="match status" value="1"/>
</dbReference>
<dbReference type="AlphaFoldDB" id="A0A1B0ZIB5"/>
<dbReference type="PATRIC" id="fig|1630135.4.peg.1125"/>
<organism evidence="3 4">
    <name type="scientific">Dermabacter vaginalis</name>
    <dbReference type="NCBI Taxonomy" id="1630135"/>
    <lineage>
        <taxon>Bacteria</taxon>
        <taxon>Bacillati</taxon>
        <taxon>Actinomycetota</taxon>
        <taxon>Actinomycetes</taxon>
        <taxon>Micrococcales</taxon>
        <taxon>Dermabacteraceae</taxon>
        <taxon>Dermabacter</taxon>
    </lineage>
</organism>
<protein>
    <recommendedName>
        <fullName evidence="2">FHA domain-containing protein</fullName>
    </recommendedName>
</protein>
<dbReference type="EMBL" id="CP012117">
    <property type="protein sequence ID" value="ANP27673.1"/>
    <property type="molecule type" value="Genomic_DNA"/>
</dbReference>
<dbReference type="CDD" id="cd22684">
    <property type="entry name" value="FHA_GarA_OdhI-like"/>
    <property type="match status" value="1"/>
</dbReference>
<sequence length="143" mass="15820">MNEHMFDSNPEQTTKLSPIDGRVEFTEDAEHGLSPQDRQAVEALPAGTALLIVRKGPNMGARFLLDSESTVAGRNPKSEIFLDDVTVSRKHATFVRGEGGFLVLDMGSLNGTYVNRELTDEARLNNGDEIQIGKYRFTFFTPS</sequence>
<dbReference type="SMART" id="SM00240">
    <property type="entry name" value="FHA"/>
    <property type="match status" value="1"/>
</dbReference>
<feature type="domain" description="FHA" evidence="2">
    <location>
        <begin position="70"/>
        <end position="119"/>
    </location>
</feature>
<dbReference type="Proteomes" id="UP000092596">
    <property type="component" value="Chromosome"/>
</dbReference>
<dbReference type="SUPFAM" id="SSF49879">
    <property type="entry name" value="SMAD/FHA domain"/>
    <property type="match status" value="1"/>
</dbReference>
<name>A0A1B0ZIB5_9MICO</name>
<dbReference type="Gene3D" id="2.60.200.20">
    <property type="match status" value="1"/>
</dbReference>
<dbReference type="PANTHER" id="PTHR23308">
    <property type="entry name" value="NUCLEAR INHIBITOR OF PROTEIN PHOSPHATASE-1"/>
    <property type="match status" value="1"/>
</dbReference>
<dbReference type="InterPro" id="IPR000253">
    <property type="entry name" value="FHA_dom"/>
</dbReference>
<accession>A0A1B0ZIB5</accession>
<keyword evidence="1" id="KW-0597">Phosphoprotein</keyword>
<gene>
    <name evidence="3" type="ORF">DAD186_11230</name>
</gene>
<proteinExistence type="predicted"/>
<dbReference type="STRING" id="1630135.DAD186_11230"/>
<dbReference type="RefSeq" id="WP_065247836.1">
    <property type="nucleotide sequence ID" value="NZ_CP012117.1"/>
</dbReference>
<dbReference type="PROSITE" id="PS50006">
    <property type="entry name" value="FHA_DOMAIN"/>
    <property type="match status" value="1"/>
</dbReference>
<dbReference type="InterPro" id="IPR008984">
    <property type="entry name" value="SMAD_FHA_dom_sf"/>
</dbReference>
<dbReference type="InterPro" id="IPR050923">
    <property type="entry name" value="Cell_Proc_Reg/RNA_Proc"/>
</dbReference>
<evidence type="ECO:0000313" key="4">
    <source>
        <dbReference type="Proteomes" id="UP000092596"/>
    </source>
</evidence>
<evidence type="ECO:0000313" key="3">
    <source>
        <dbReference type="EMBL" id="ANP27673.1"/>
    </source>
</evidence>
<dbReference type="KEGG" id="dva:DAD186_11230"/>
<reference evidence="3 4" key="1">
    <citation type="submission" date="2015-06" db="EMBL/GenBank/DDBJ databases">
        <title>Investigation of pathophysiology for high-risk pregnancy and development of treatment modality based on it.</title>
        <authorList>
            <person name="Kim B.-C."/>
            <person name="Lim S."/>
        </authorList>
    </citation>
    <scope>NUCLEOTIDE SEQUENCE [LARGE SCALE GENOMIC DNA]</scope>
    <source>
        <strain evidence="3 4">AD1-86</strain>
    </source>
</reference>